<evidence type="ECO:0000256" key="4">
    <source>
        <dbReference type="ARBA" id="ARBA00022729"/>
    </source>
</evidence>
<keyword evidence="10" id="KW-1185">Reference proteome</keyword>
<dbReference type="SMART" id="SM00369">
    <property type="entry name" value="LRR_TYP"/>
    <property type="match status" value="6"/>
</dbReference>
<dbReference type="InterPro" id="IPR003591">
    <property type="entry name" value="Leu-rich_rpt_typical-subtyp"/>
</dbReference>
<dbReference type="Gene3D" id="3.80.10.10">
    <property type="entry name" value="Ribonuclease Inhibitor"/>
    <property type="match status" value="3"/>
</dbReference>
<reference evidence="9 10" key="1">
    <citation type="journal article" date="2019" name="Nat. Plants">
        <title>Genome sequencing of Musa balbisiana reveals subgenome evolution and function divergence in polyploid bananas.</title>
        <authorList>
            <person name="Yao X."/>
        </authorList>
    </citation>
    <scope>NUCLEOTIDE SEQUENCE [LARGE SCALE GENOMIC DNA]</scope>
    <source>
        <strain evidence="10">cv. DH-PKW</strain>
        <tissue evidence="9">Leaves</tissue>
    </source>
</reference>
<evidence type="ECO:0000256" key="5">
    <source>
        <dbReference type="ARBA" id="ARBA00022737"/>
    </source>
</evidence>
<keyword evidence="5" id="KW-0677">Repeat</keyword>
<dbReference type="PANTHER" id="PTHR48010">
    <property type="entry name" value="OS05G0588300 PROTEIN"/>
    <property type="match status" value="1"/>
</dbReference>
<organism evidence="9 10">
    <name type="scientific">Musa balbisiana</name>
    <name type="common">Banana</name>
    <dbReference type="NCBI Taxonomy" id="52838"/>
    <lineage>
        <taxon>Eukaryota</taxon>
        <taxon>Viridiplantae</taxon>
        <taxon>Streptophyta</taxon>
        <taxon>Embryophyta</taxon>
        <taxon>Tracheophyta</taxon>
        <taxon>Spermatophyta</taxon>
        <taxon>Magnoliopsida</taxon>
        <taxon>Liliopsida</taxon>
        <taxon>Zingiberales</taxon>
        <taxon>Musaceae</taxon>
        <taxon>Musa</taxon>
    </lineage>
</organism>
<evidence type="ECO:0000256" key="2">
    <source>
        <dbReference type="ARBA" id="ARBA00022475"/>
    </source>
</evidence>
<evidence type="ECO:0000256" key="7">
    <source>
        <dbReference type="SAM" id="SignalP"/>
    </source>
</evidence>
<comment type="caution">
    <text evidence="9">The sequence shown here is derived from an EMBL/GenBank/DDBJ whole genome shotgun (WGS) entry which is preliminary data.</text>
</comment>
<keyword evidence="6" id="KW-0472">Membrane</keyword>
<proteinExistence type="predicted"/>
<sequence>MSGLMMTKITSAWAFLLLPLLIFHASSEPESSTARMEKAEQQALYLVIQDLVGNWWNGTALYPDPCGWTPIQGVSCDLFDGLWYVTALSIGPVLENSLQCAEEAKLSPLLFHLEHLRSLSFFNCFSSHRPTAVPSSSKWEKLAGSLQTLEFRSNRDLVGEIPANLGHLSNLQSLVLVDNSLAGELPVELGKLVHLKRLMLSGNKFSGQFPASLCHNLTELLILDLSSNSLSGSLPPSLCSLSSLLKLDLSNNQFHGSLPPELASLTHLTLLDLRSNNFSGSWFRSLAGMASLQDLLLSYNPWGGSLVELEWEALRNLTTLDLSHMGLTGTIPEAIASLKRLRYLALDNNHLSGSVSSGFAALPSLTALYLNGNNLTGKLEFSQEFYQRMGKRFACWNNPNLCYDAAVSMATGDVLYGVAQCKQDKEAASSNYEADPYARVDRRNPDHSCGLVASFWFPADSTSGFWWGIAVEEVVSMVLFAMIL</sequence>
<dbReference type="PRINTS" id="PR00019">
    <property type="entry name" value="LEURICHRPT"/>
</dbReference>
<gene>
    <name evidence="9" type="ORF">C4D60_Mb08t17770</name>
</gene>
<protein>
    <recommendedName>
        <fullName evidence="8">Disease resistance R13L4/SHOC-2-like LRR domain-containing protein</fullName>
    </recommendedName>
</protein>
<dbReference type="SUPFAM" id="SSF52058">
    <property type="entry name" value="L domain-like"/>
    <property type="match status" value="1"/>
</dbReference>
<comment type="subcellular location">
    <subcellularLocation>
        <location evidence="1">Cell membrane</location>
    </subcellularLocation>
</comment>
<evidence type="ECO:0000259" key="8">
    <source>
        <dbReference type="Pfam" id="PF23598"/>
    </source>
</evidence>
<dbReference type="FunFam" id="3.80.10.10:FF:000299">
    <property type="entry name" value="Piriformospora indica-insensitive protein 2"/>
    <property type="match status" value="1"/>
</dbReference>
<keyword evidence="2" id="KW-1003">Cell membrane</keyword>
<name>A0A4S8K4I4_MUSBA</name>
<dbReference type="FunFam" id="3.80.10.10:FF:000269">
    <property type="entry name" value="Piriformospora indica-insensitive protein 2"/>
    <property type="match status" value="1"/>
</dbReference>
<accession>A0A4S8K4I4</accession>
<dbReference type="FunFam" id="3.80.10.10:FF:000375">
    <property type="entry name" value="Piriformospora indica-insensitive protein 2"/>
    <property type="match status" value="1"/>
</dbReference>
<feature type="chain" id="PRO_5020449333" description="Disease resistance R13L4/SHOC-2-like LRR domain-containing protein" evidence="7">
    <location>
        <begin position="28"/>
        <end position="484"/>
    </location>
</feature>
<evidence type="ECO:0000313" key="10">
    <source>
        <dbReference type="Proteomes" id="UP000317650"/>
    </source>
</evidence>
<dbReference type="PANTHER" id="PTHR48010:SF5">
    <property type="entry name" value="PROTEIN TOO MANY MOUTHS"/>
    <property type="match status" value="1"/>
</dbReference>
<dbReference type="STRING" id="52838.A0A4S8K4I4"/>
<keyword evidence="3" id="KW-0433">Leucine-rich repeat</keyword>
<keyword evidence="4 7" id="KW-0732">Signal</keyword>
<evidence type="ECO:0000256" key="3">
    <source>
        <dbReference type="ARBA" id="ARBA00022614"/>
    </source>
</evidence>
<feature type="domain" description="Disease resistance R13L4/SHOC-2-like LRR" evidence="8">
    <location>
        <begin position="115"/>
        <end position="386"/>
    </location>
</feature>
<dbReference type="Proteomes" id="UP000317650">
    <property type="component" value="Chromosome 8"/>
</dbReference>
<evidence type="ECO:0000313" key="9">
    <source>
        <dbReference type="EMBL" id="THU69756.1"/>
    </source>
</evidence>
<dbReference type="GO" id="GO:0005886">
    <property type="term" value="C:plasma membrane"/>
    <property type="evidence" value="ECO:0007669"/>
    <property type="project" value="UniProtKB-SubCell"/>
</dbReference>
<dbReference type="EMBL" id="PYDT01000002">
    <property type="protein sequence ID" value="THU69756.1"/>
    <property type="molecule type" value="Genomic_DNA"/>
</dbReference>
<dbReference type="AlphaFoldDB" id="A0A4S8K4I4"/>
<feature type="signal peptide" evidence="7">
    <location>
        <begin position="1"/>
        <end position="27"/>
    </location>
</feature>
<dbReference type="InterPro" id="IPR055414">
    <property type="entry name" value="LRR_R13L4/SHOC2-like"/>
</dbReference>
<dbReference type="GO" id="GO:0051707">
    <property type="term" value="P:response to other organism"/>
    <property type="evidence" value="ECO:0007669"/>
    <property type="project" value="UniProtKB-ARBA"/>
</dbReference>
<evidence type="ECO:0000256" key="6">
    <source>
        <dbReference type="ARBA" id="ARBA00023136"/>
    </source>
</evidence>
<dbReference type="InterPro" id="IPR032675">
    <property type="entry name" value="LRR_dom_sf"/>
</dbReference>
<dbReference type="Pfam" id="PF23598">
    <property type="entry name" value="LRR_14"/>
    <property type="match status" value="1"/>
</dbReference>
<evidence type="ECO:0000256" key="1">
    <source>
        <dbReference type="ARBA" id="ARBA00004236"/>
    </source>
</evidence>
<dbReference type="InterPro" id="IPR050994">
    <property type="entry name" value="At_inactive_RLKs"/>
</dbReference>